<dbReference type="RefSeq" id="WP_073026826.1">
    <property type="nucleotide sequence ID" value="NZ_FQZS01000021.1"/>
</dbReference>
<organism evidence="1 2">
    <name type="scientific">Lutispora thermophila DSM 19022</name>
    <dbReference type="NCBI Taxonomy" id="1122184"/>
    <lineage>
        <taxon>Bacteria</taxon>
        <taxon>Bacillati</taxon>
        <taxon>Bacillota</taxon>
        <taxon>Clostridia</taxon>
        <taxon>Lutisporales</taxon>
        <taxon>Lutisporaceae</taxon>
        <taxon>Lutispora</taxon>
    </lineage>
</organism>
<dbReference type="Proteomes" id="UP000184442">
    <property type="component" value="Unassembled WGS sequence"/>
</dbReference>
<dbReference type="STRING" id="1122184.SAMN02745176_02838"/>
<evidence type="ECO:0000313" key="2">
    <source>
        <dbReference type="Proteomes" id="UP000184442"/>
    </source>
</evidence>
<sequence length="152" mass="18161">MIQEEIEKKIRSMDKRKLLFLFGEHMSGKTQAVINFLKSKYGNDYSKYYIDVGLYLQQKILEGPISTYEVYPEEFSEDAQDFIEELIKEKFIESSNNLYVLDHLEFLLSEKNTEWIKILDRVTLKKYTVIVVVPNEYRYMLPVKAYDYVEVI</sequence>
<evidence type="ECO:0000313" key="1">
    <source>
        <dbReference type="EMBL" id="SHJ22681.1"/>
    </source>
</evidence>
<gene>
    <name evidence="1" type="ORF">SAMN02745176_02838</name>
</gene>
<dbReference type="InterPro" id="IPR027417">
    <property type="entry name" value="P-loop_NTPase"/>
</dbReference>
<dbReference type="OrthoDB" id="2971681at2"/>
<reference evidence="1 2" key="1">
    <citation type="submission" date="2016-11" db="EMBL/GenBank/DDBJ databases">
        <authorList>
            <person name="Jaros S."/>
            <person name="Januszkiewicz K."/>
            <person name="Wedrychowicz H."/>
        </authorList>
    </citation>
    <scope>NUCLEOTIDE SEQUENCE [LARGE SCALE GENOMIC DNA]</scope>
    <source>
        <strain evidence="1 2">DSM 19022</strain>
    </source>
</reference>
<dbReference type="AlphaFoldDB" id="A0A1M6HKG6"/>
<dbReference type="Gene3D" id="3.40.50.300">
    <property type="entry name" value="P-loop containing nucleotide triphosphate hydrolases"/>
    <property type="match status" value="1"/>
</dbReference>
<name>A0A1M6HKG6_9FIRM</name>
<keyword evidence="2" id="KW-1185">Reference proteome</keyword>
<dbReference type="EMBL" id="FQZS01000021">
    <property type="protein sequence ID" value="SHJ22681.1"/>
    <property type="molecule type" value="Genomic_DNA"/>
</dbReference>
<evidence type="ECO:0008006" key="3">
    <source>
        <dbReference type="Google" id="ProtNLM"/>
    </source>
</evidence>
<accession>A0A1M6HKG6</accession>
<protein>
    <recommendedName>
        <fullName evidence="3">AAA domain-containing protein</fullName>
    </recommendedName>
</protein>
<proteinExistence type="predicted"/>